<evidence type="ECO:0000256" key="5">
    <source>
        <dbReference type="SAM" id="Phobius"/>
    </source>
</evidence>
<dbReference type="InterPro" id="IPR013130">
    <property type="entry name" value="Fe3_Rdtase_TM_dom"/>
</dbReference>
<evidence type="ECO:0000313" key="7">
    <source>
        <dbReference type="EMBL" id="AEI94950.1"/>
    </source>
</evidence>
<dbReference type="AlphaFoldDB" id="F7ZI00"/>
<accession>F7ZI00</accession>
<feature type="transmembrane region" description="Helical" evidence="5">
    <location>
        <begin position="70"/>
        <end position="91"/>
    </location>
</feature>
<reference evidence="7 8" key="1">
    <citation type="journal article" date="2011" name="BMC Genomics">
        <title>Comparative genome analysis and genome-guided physiological analysis of Roseobacter litoralis.</title>
        <authorList>
            <person name="Kalhoefer D."/>
            <person name="Thole S."/>
            <person name="Voget S."/>
            <person name="Lehmann R."/>
            <person name="Liesegang H."/>
            <person name="Wollher A."/>
            <person name="Daniel R."/>
            <person name="Simon M."/>
            <person name="Brinkhoff T."/>
        </authorList>
    </citation>
    <scope>NUCLEOTIDE SEQUENCE [LARGE SCALE GENOMIC DNA]</scope>
    <source>
        <strain evidence="8">ATCC 49566 / DSM 6996 / JCM 21268 / NBRC 15278 / OCh 149</strain>
    </source>
</reference>
<feature type="transmembrane region" description="Helical" evidence="5">
    <location>
        <begin position="141"/>
        <end position="162"/>
    </location>
</feature>
<evidence type="ECO:0000256" key="1">
    <source>
        <dbReference type="ARBA" id="ARBA00004141"/>
    </source>
</evidence>
<keyword evidence="4 5" id="KW-0472">Membrane</keyword>
<dbReference type="OrthoDB" id="7917288at2"/>
<evidence type="ECO:0000259" key="6">
    <source>
        <dbReference type="Pfam" id="PF01794"/>
    </source>
</evidence>
<dbReference type="RefSeq" id="WP_013962861.1">
    <property type="nucleotide sequence ID" value="NC_015730.1"/>
</dbReference>
<keyword evidence="2 5" id="KW-0812">Transmembrane</keyword>
<gene>
    <name evidence="7" type="ordered locus">RLO149_c029940</name>
</gene>
<name>F7ZI00_ROSLO</name>
<dbReference type="Pfam" id="PF01794">
    <property type="entry name" value="Ferric_reduct"/>
    <property type="match status" value="1"/>
</dbReference>
<dbReference type="EMBL" id="CP002623">
    <property type="protein sequence ID" value="AEI94950.1"/>
    <property type="molecule type" value="Genomic_DNA"/>
</dbReference>
<proteinExistence type="predicted"/>
<comment type="subcellular location">
    <subcellularLocation>
        <location evidence="1">Membrane</location>
        <topology evidence="1">Multi-pass membrane protein</topology>
    </subcellularLocation>
</comment>
<feature type="domain" description="Ferric oxidoreductase" evidence="6">
    <location>
        <begin position="40"/>
        <end position="154"/>
    </location>
</feature>
<feature type="transmembrane region" description="Helical" evidence="5">
    <location>
        <begin position="168"/>
        <end position="187"/>
    </location>
</feature>
<organism evidence="7 8">
    <name type="scientific">Roseobacter litoralis (strain ATCC 49566 / DSM 6996 / JCM 21268 / NBRC 15278 / OCh 149)</name>
    <dbReference type="NCBI Taxonomy" id="391595"/>
    <lineage>
        <taxon>Bacteria</taxon>
        <taxon>Pseudomonadati</taxon>
        <taxon>Pseudomonadota</taxon>
        <taxon>Alphaproteobacteria</taxon>
        <taxon>Rhodobacterales</taxon>
        <taxon>Roseobacteraceae</taxon>
        <taxon>Roseobacter</taxon>
    </lineage>
</organism>
<evidence type="ECO:0000256" key="3">
    <source>
        <dbReference type="ARBA" id="ARBA00022989"/>
    </source>
</evidence>
<dbReference type="HOGENOM" id="CLU_1377245_0_0_5"/>
<evidence type="ECO:0000256" key="4">
    <source>
        <dbReference type="ARBA" id="ARBA00023136"/>
    </source>
</evidence>
<feature type="transmembrane region" description="Helical" evidence="5">
    <location>
        <begin position="111"/>
        <end position="129"/>
    </location>
</feature>
<feature type="transmembrane region" description="Helical" evidence="5">
    <location>
        <begin position="33"/>
        <end position="58"/>
    </location>
</feature>
<evidence type="ECO:0000256" key="2">
    <source>
        <dbReference type="ARBA" id="ARBA00022692"/>
    </source>
</evidence>
<evidence type="ECO:0000313" key="8">
    <source>
        <dbReference type="Proteomes" id="UP000001353"/>
    </source>
</evidence>
<keyword evidence="8" id="KW-1185">Reference proteome</keyword>
<dbReference type="eggNOG" id="COG4097">
    <property type="taxonomic scope" value="Bacteria"/>
</dbReference>
<keyword evidence="3 5" id="KW-1133">Transmembrane helix</keyword>
<sequence length="198" mass="21576">MRSFLIWATLAFAVIVTVAAAAASPLLAWRDPIYIAAGLAGVIALCLLLMQPLLAGGVLPGLPVIKGRRVHRWVGVCLIAAVIIHVAALWITSPPDVVDALMFVSPTPFSVWGVIAMWVLFASALLAVLRHRIRLRPRFWRVIHTSFALIIVIGSVVHALLIEGTMEVISKTALCALVILATGYVVLKLRAWQVLRRR</sequence>
<dbReference type="KEGG" id="rli:RLO149_c029940"/>
<dbReference type="GO" id="GO:0016020">
    <property type="term" value="C:membrane"/>
    <property type="evidence" value="ECO:0007669"/>
    <property type="project" value="UniProtKB-SubCell"/>
</dbReference>
<dbReference type="Proteomes" id="UP000001353">
    <property type="component" value="Chromosome"/>
</dbReference>
<protein>
    <submittedName>
        <fullName evidence="7">Ferric reductase-like protein</fullName>
    </submittedName>
</protein>